<keyword evidence="2" id="KW-1185">Reference proteome</keyword>
<keyword evidence="1" id="KW-0472">Membrane</keyword>
<keyword evidence="1" id="KW-1133">Transmembrane helix</keyword>
<evidence type="ECO:0000313" key="2">
    <source>
        <dbReference type="Proteomes" id="UP000694864"/>
    </source>
</evidence>
<accession>A0ABM1QHB7</accession>
<gene>
    <name evidence="3" type="primary">LOC104719295</name>
</gene>
<keyword evidence="1" id="KW-0812">Transmembrane</keyword>
<dbReference type="GeneID" id="104719295"/>
<organism evidence="2 3">
    <name type="scientific">Camelina sativa</name>
    <name type="common">False flax</name>
    <name type="synonym">Myagrum sativum</name>
    <dbReference type="NCBI Taxonomy" id="90675"/>
    <lineage>
        <taxon>Eukaryota</taxon>
        <taxon>Viridiplantae</taxon>
        <taxon>Streptophyta</taxon>
        <taxon>Embryophyta</taxon>
        <taxon>Tracheophyta</taxon>
        <taxon>Spermatophyta</taxon>
        <taxon>Magnoliopsida</taxon>
        <taxon>eudicotyledons</taxon>
        <taxon>Gunneridae</taxon>
        <taxon>Pentapetalae</taxon>
        <taxon>rosids</taxon>
        <taxon>malvids</taxon>
        <taxon>Brassicales</taxon>
        <taxon>Brassicaceae</taxon>
        <taxon>Camelineae</taxon>
        <taxon>Camelina</taxon>
    </lineage>
</organism>
<sequence>MDRESIFFYRLYLFPNLTFFPYTILVSIIQEHLQGHFRHLSLPNHYRENCYYCIVDFMSFYECIVGALRSIWFLLPCKVFCKTELCFSSISSPYSEWLDKEISCVRSCVRSNNVIPEPSFVPKFQFKLPILNTLVRSFPLCCCWTLLTVVSIILEAKHRREIGVNRRNSLHFIRRSAIHDDYGPK</sequence>
<dbReference type="RefSeq" id="XP_019086155.1">
    <property type="nucleotide sequence ID" value="XM_019230610.1"/>
</dbReference>
<proteinExistence type="predicted"/>
<evidence type="ECO:0000256" key="1">
    <source>
        <dbReference type="SAM" id="Phobius"/>
    </source>
</evidence>
<dbReference type="Proteomes" id="UP000694864">
    <property type="component" value="Chromosome 10"/>
</dbReference>
<protein>
    <submittedName>
        <fullName evidence="3">Uncharacterized protein LOC104719295</fullName>
    </submittedName>
</protein>
<evidence type="ECO:0000313" key="3">
    <source>
        <dbReference type="RefSeq" id="XP_019086155.1"/>
    </source>
</evidence>
<reference evidence="2" key="1">
    <citation type="journal article" date="2014" name="Nat. Commun.">
        <title>The emerging biofuel crop Camelina sativa retains a highly undifferentiated hexaploid genome structure.</title>
        <authorList>
            <person name="Kagale S."/>
            <person name="Koh C."/>
            <person name="Nixon J."/>
            <person name="Bollina V."/>
            <person name="Clarke W.E."/>
            <person name="Tuteja R."/>
            <person name="Spillane C."/>
            <person name="Robinson S.J."/>
            <person name="Links M.G."/>
            <person name="Clarke C."/>
            <person name="Higgins E.E."/>
            <person name="Huebert T."/>
            <person name="Sharpe A.G."/>
            <person name="Parkin I.A."/>
        </authorList>
    </citation>
    <scope>NUCLEOTIDE SEQUENCE [LARGE SCALE GENOMIC DNA]</scope>
    <source>
        <strain evidence="2">cv. DH55</strain>
    </source>
</reference>
<feature type="transmembrane region" description="Helical" evidence="1">
    <location>
        <begin position="6"/>
        <end position="29"/>
    </location>
</feature>
<reference evidence="3" key="2">
    <citation type="submission" date="2025-08" db="UniProtKB">
        <authorList>
            <consortium name="RefSeq"/>
        </authorList>
    </citation>
    <scope>IDENTIFICATION</scope>
    <source>
        <tissue evidence="3">Leaf</tissue>
    </source>
</reference>
<name>A0ABM1QHB7_CAMSA</name>